<comment type="similarity">
    <text evidence="11">Belongs to the JMJD6 family.</text>
</comment>
<keyword evidence="10" id="KW-0539">Nucleus</keyword>
<dbReference type="GO" id="GO:0032259">
    <property type="term" value="P:methylation"/>
    <property type="evidence" value="ECO:0007669"/>
    <property type="project" value="UniProtKB-KW"/>
</dbReference>
<evidence type="ECO:0000313" key="15">
    <source>
        <dbReference type="Proteomes" id="UP000276133"/>
    </source>
</evidence>
<feature type="compositionally biased region" description="Low complexity" evidence="12">
    <location>
        <begin position="347"/>
        <end position="362"/>
    </location>
</feature>
<proteinExistence type="inferred from homology"/>
<reference evidence="14 15" key="1">
    <citation type="journal article" date="2018" name="Sci. Rep.">
        <title>Genomic signatures of local adaptation to the degree of environmental predictability in rotifers.</title>
        <authorList>
            <person name="Franch-Gras L."/>
            <person name="Hahn C."/>
            <person name="Garcia-Roger E.M."/>
            <person name="Carmona M.J."/>
            <person name="Serra M."/>
            <person name="Gomez A."/>
        </authorList>
    </citation>
    <scope>NUCLEOTIDE SEQUENCE [LARGE SCALE GENOMIC DNA]</scope>
    <source>
        <strain evidence="14">HYR1</strain>
    </source>
</reference>
<dbReference type="GO" id="GO:0008168">
    <property type="term" value="F:methyltransferase activity"/>
    <property type="evidence" value="ECO:0007669"/>
    <property type="project" value="UniProtKB-KW"/>
</dbReference>
<dbReference type="AlphaFoldDB" id="A0A3M7P9P5"/>
<dbReference type="SMART" id="SM00558">
    <property type="entry name" value="JmjC"/>
    <property type="match status" value="1"/>
</dbReference>
<evidence type="ECO:0000259" key="13">
    <source>
        <dbReference type="PROSITE" id="PS51184"/>
    </source>
</evidence>
<dbReference type="STRING" id="10195.A0A3M7P9P5"/>
<comment type="subcellular location">
    <subcellularLocation>
        <location evidence="2">Nucleus</location>
    </subcellularLocation>
</comment>
<dbReference type="Proteomes" id="UP000276133">
    <property type="component" value="Unassembled WGS sequence"/>
</dbReference>
<protein>
    <submittedName>
        <fullName evidence="14">Bifunctional arginine demethylase and lysyl-hydroxylase JMJD6</fullName>
        <ecNumber evidence="14">1.14.11.13</ecNumber>
    </submittedName>
</protein>
<keyword evidence="3" id="KW-0479">Metal-binding</keyword>
<evidence type="ECO:0000256" key="9">
    <source>
        <dbReference type="ARBA" id="ARBA00023163"/>
    </source>
</evidence>
<dbReference type="Gene3D" id="2.60.120.650">
    <property type="entry name" value="Cupin"/>
    <property type="match status" value="1"/>
</dbReference>
<evidence type="ECO:0000256" key="6">
    <source>
        <dbReference type="ARBA" id="ARBA00023002"/>
    </source>
</evidence>
<dbReference type="GO" id="GO:0005634">
    <property type="term" value="C:nucleus"/>
    <property type="evidence" value="ECO:0007669"/>
    <property type="project" value="UniProtKB-SubCell"/>
</dbReference>
<evidence type="ECO:0000313" key="14">
    <source>
        <dbReference type="EMBL" id="RMZ95811.1"/>
    </source>
</evidence>
<dbReference type="FunFam" id="1.20.1280.270:FF:000001">
    <property type="entry name" value="Bifunctional arginine demethylase and lysyl-hydroxylase JMJD6"/>
    <property type="match status" value="1"/>
</dbReference>
<feature type="domain" description="JmjC" evidence="13">
    <location>
        <begin position="148"/>
        <end position="312"/>
    </location>
</feature>
<evidence type="ECO:0000256" key="3">
    <source>
        <dbReference type="ARBA" id="ARBA00022723"/>
    </source>
</evidence>
<accession>A0A3M7P9P5</accession>
<evidence type="ECO:0000256" key="1">
    <source>
        <dbReference type="ARBA" id="ARBA00001954"/>
    </source>
</evidence>
<keyword evidence="14" id="KW-0808">Transferase</keyword>
<dbReference type="PANTHER" id="PTHR12480:SF32">
    <property type="entry name" value="BIFUNCTIONAL ARGININE DEMETHYLASE AND LYSYL-HYDROXYLASE JMJD6"/>
    <property type="match status" value="1"/>
</dbReference>
<feature type="compositionally biased region" description="Basic and acidic residues" evidence="12">
    <location>
        <begin position="370"/>
        <end position="380"/>
    </location>
</feature>
<keyword evidence="5" id="KW-0223">Dioxygenase</keyword>
<gene>
    <name evidence="14" type="ORF">BpHYR1_046365</name>
</gene>
<evidence type="ECO:0000256" key="11">
    <source>
        <dbReference type="ARBA" id="ARBA00038068"/>
    </source>
</evidence>
<dbReference type="EC" id="1.14.11.13" evidence="14"/>
<dbReference type="GO" id="GO:0005737">
    <property type="term" value="C:cytoplasm"/>
    <property type="evidence" value="ECO:0007669"/>
    <property type="project" value="TreeGrafter"/>
</dbReference>
<sequence>MSHENGTSSKRFYKRINSIKRKARSELKTDEEWHKYNYYKKFDLSIENLPDNIDRIKLSKVPLEEFIEKYEQPYKPCIITDAQKDWLAKEKWTLDKLEKKFRNKYFKIGEDDEGYSVKLKMKYYRNYIEKNIDDSPLYLFESSFGEHPKKKKLLDHYTVPPYFQEDLFQYAGEKKRPPYRWFVLGPERSGTGIHIDPLGTSAWNALVYGHKRWVLFPTNTPKELLKVTRSEGGKQADEGITWFKIVYPRVKSSAWPEEFKPIECVQGPGETIFVPGGWWHVVLNLDLTVAVTQNYCSTQNFPVVWHKTIRGRPKLAKKWYRTLKKIRPDLIEVADKIDPNMDIGVQSDSSSDSSSSSSSGSESESESESESDKSDEENVKSPKKLKNSTNAICDVDQSNAKKRKIENEQNCAVKNSILNREHNSNRCYKS</sequence>
<dbReference type="Gene3D" id="1.20.1280.270">
    <property type="match status" value="1"/>
</dbReference>
<dbReference type="GO" id="GO:0106140">
    <property type="term" value="F:P-TEFb complex binding"/>
    <property type="evidence" value="ECO:0007669"/>
    <property type="project" value="TreeGrafter"/>
</dbReference>
<dbReference type="PROSITE" id="PS51184">
    <property type="entry name" value="JMJC"/>
    <property type="match status" value="1"/>
</dbReference>
<evidence type="ECO:0000256" key="8">
    <source>
        <dbReference type="ARBA" id="ARBA00023015"/>
    </source>
</evidence>
<dbReference type="OrthoDB" id="424465at2759"/>
<keyword evidence="15" id="KW-1185">Reference proteome</keyword>
<dbReference type="InterPro" id="IPR050910">
    <property type="entry name" value="JMJD6_ArgDemeth/LysHydrox"/>
</dbReference>
<keyword evidence="9" id="KW-0804">Transcription</keyword>
<dbReference type="Pfam" id="PF02373">
    <property type="entry name" value="JmjC"/>
    <property type="match status" value="1"/>
</dbReference>
<dbReference type="InterPro" id="IPR003347">
    <property type="entry name" value="JmjC_dom"/>
</dbReference>
<keyword evidence="8" id="KW-0805">Transcription regulation</keyword>
<keyword evidence="7" id="KW-0408">Iron</keyword>
<evidence type="ECO:0000256" key="12">
    <source>
        <dbReference type="SAM" id="MobiDB-lite"/>
    </source>
</evidence>
<keyword evidence="14" id="KW-0489">Methyltransferase</keyword>
<dbReference type="GO" id="GO:0006909">
    <property type="term" value="P:phagocytosis"/>
    <property type="evidence" value="ECO:0007669"/>
    <property type="project" value="TreeGrafter"/>
</dbReference>
<feature type="region of interest" description="Disordered" evidence="12">
    <location>
        <begin position="341"/>
        <end position="410"/>
    </location>
</feature>
<name>A0A3M7P9P5_BRAPC</name>
<evidence type="ECO:0000256" key="7">
    <source>
        <dbReference type="ARBA" id="ARBA00023004"/>
    </source>
</evidence>
<evidence type="ECO:0000256" key="4">
    <source>
        <dbReference type="ARBA" id="ARBA00022853"/>
    </source>
</evidence>
<evidence type="ECO:0000256" key="10">
    <source>
        <dbReference type="ARBA" id="ARBA00023242"/>
    </source>
</evidence>
<dbReference type="GO" id="GO:0033749">
    <property type="term" value="F:histone H4R3 demethylase activity"/>
    <property type="evidence" value="ECO:0007669"/>
    <property type="project" value="TreeGrafter"/>
</dbReference>
<evidence type="ECO:0000256" key="5">
    <source>
        <dbReference type="ARBA" id="ARBA00022964"/>
    </source>
</evidence>
<dbReference type="GO" id="GO:0046872">
    <property type="term" value="F:metal ion binding"/>
    <property type="evidence" value="ECO:0007669"/>
    <property type="project" value="UniProtKB-KW"/>
</dbReference>
<keyword evidence="6 14" id="KW-0560">Oxidoreductase</keyword>
<comment type="cofactor">
    <cofactor evidence="1">
        <name>Fe(2+)</name>
        <dbReference type="ChEBI" id="CHEBI:29033"/>
    </cofactor>
</comment>
<dbReference type="PANTHER" id="PTHR12480">
    <property type="entry name" value="ARGININE DEMETHYLASE AND LYSYL-HYDROXYLASE JMJD"/>
    <property type="match status" value="1"/>
</dbReference>
<organism evidence="14 15">
    <name type="scientific">Brachionus plicatilis</name>
    <name type="common">Marine rotifer</name>
    <name type="synonym">Brachionus muelleri</name>
    <dbReference type="NCBI Taxonomy" id="10195"/>
    <lineage>
        <taxon>Eukaryota</taxon>
        <taxon>Metazoa</taxon>
        <taxon>Spiralia</taxon>
        <taxon>Gnathifera</taxon>
        <taxon>Rotifera</taxon>
        <taxon>Eurotatoria</taxon>
        <taxon>Monogononta</taxon>
        <taxon>Pseudotrocha</taxon>
        <taxon>Ploima</taxon>
        <taxon>Brachionidae</taxon>
        <taxon>Brachionus</taxon>
    </lineage>
</organism>
<comment type="caution">
    <text evidence="14">The sequence shown here is derived from an EMBL/GenBank/DDBJ whole genome shotgun (WGS) entry which is preliminary data.</text>
</comment>
<dbReference type="SUPFAM" id="SSF51197">
    <property type="entry name" value="Clavaminate synthase-like"/>
    <property type="match status" value="1"/>
</dbReference>
<evidence type="ECO:0000256" key="2">
    <source>
        <dbReference type="ARBA" id="ARBA00004123"/>
    </source>
</evidence>
<keyword evidence="4" id="KW-0156">Chromatin regulator</keyword>
<dbReference type="GO" id="GO:0045543">
    <property type="term" value="F:gibberellin 2-beta-dioxygenase activity"/>
    <property type="evidence" value="ECO:0007669"/>
    <property type="project" value="UniProtKB-EC"/>
</dbReference>
<dbReference type="EMBL" id="REGN01012333">
    <property type="protein sequence ID" value="RMZ95811.1"/>
    <property type="molecule type" value="Genomic_DNA"/>
</dbReference>